<dbReference type="EMBL" id="BGPR01005599">
    <property type="protein sequence ID" value="GBN11643.1"/>
    <property type="molecule type" value="Genomic_DNA"/>
</dbReference>
<protein>
    <recommendedName>
        <fullName evidence="1">Mos1 transposase HTH domain-containing protein</fullName>
    </recommendedName>
</protein>
<dbReference type="Pfam" id="PF17906">
    <property type="entry name" value="HTH_48"/>
    <property type="match status" value="1"/>
</dbReference>
<evidence type="ECO:0000313" key="3">
    <source>
        <dbReference type="Proteomes" id="UP000499080"/>
    </source>
</evidence>
<evidence type="ECO:0000259" key="1">
    <source>
        <dbReference type="Pfam" id="PF17906"/>
    </source>
</evidence>
<dbReference type="PANTHER" id="PTHR46060">
    <property type="entry name" value="MARINER MOS1 TRANSPOSASE-LIKE PROTEIN"/>
    <property type="match status" value="1"/>
</dbReference>
<sequence>MATLTDIWSAIKVRILIRFLRLKETSPVHIHRQLVEVYGASVLPRKQVWFWYKEFELGRTDVRDLQMARAAKHVQHSLDLAPSDIRQYGLLKKHLAGFHFRTSAEVQEAVVKWLLALISSMPVSIDWFTDGINASTTMVDYAEK</sequence>
<keyword evidence="3" id="KW-1185">Reference proteome</keyword>
<reference evidence="2 3" key="1">
    <citation type="journal article" date="2019" name="Sci. Rep.">
        <title>Orb-weaving spider Araneus ventricosus genome elucidates the spidroin gene catalogue.</title>
        <authorList>
            <person name="Kono N."/>
            <person name="Nakamura H."/>
            <person name="Ohtoshi R."/>
            <person name="Moran D.A.P."/>
            <person name="Shinohara A."/>
            <person name="Yoshida Y."/>
            <person name="Fujiwara M."/>
            <person name="Mori M."/>
            <person name="Tomita M."/>
            <person name="Arakawa K."/>
        </authorList>
    </citation>
    <scope>NUCLEOTIDE SEQUENCE [LARGE SCALE GENOMIC DNA]</scope>
</reference>
<dbReference type="PANTHER" id="PTHR46060:SF1">
    <property type="entry name" value="MARINER MOS1 TRANSPOSASE-LIKE PROTEIN"/>
    <property type="match status" value="1"/>
</dbReference>
<dbReference type="AlphaFoldDB" id="A0A4Y2LCL1"/>
<dbReference type="InterPro" id="IPR041426">
    <property type="entry name" value="Mos1_HTH"/>
</dbReference>
<dbReference type="InterPro" id="IPR052709">
    <property type="entry name" value="Transposase-MT_Hybrid"/>
</dbReference>
<evidence type="ECO:0000313" key="2">
    <source>
        <dbReference type="EMBL" id="GBN11643.1"/>
    </source>
</evidence>
<name>A0A4Y2LCL1_ARAVE</name>
<feature type="domain" description="Mos1 transposase HTH" evidence="1">
    <location>
        <begin position="12"/>
        <end position="56"/>
    </location>
</feature>
<proteinExistence type="predicted"/>
<gene>
    <name evidence="2" type="ORF">AVEN_259116_1</name>
</gene>
<accession>A0A4Y2LCL1</accession>
<dbReference type="Proteomes" id="UP000499080">
    <property type="component" value="Unassembled WGS sequence"/>
</dbReference>
<organism evidence="2 3">
    <name type="scientific">Araneus ventricosus</name>
    <name type="common">Orbweaver spider</name>
    <name type="synonym">Epeira ventricosa</name>
    <dbReference type="NCBI Taxonomy" id="182803"/>
    <lineage>
        <taxon>Eukaryota</taxon>
        <taxon>Metazoa</taxon>
        <taxon>Ecdysozoa</taxon>
        <taxon>Arthropoda</taxon>
        <taxon>Chelicerata</taxon>
        <taxon>Arachnida</taxon>
        <taxon>Araneae</taxon>
        <taxon>Araneomorphae</taxon>
        <taxon>Entelegynae</taxon>
        <taxon>Araneoidea</taxon>
        <taxon>Araneidae</taxon>
        <taxon>Araneus</taxon>
    </lineage>
</organism>
<comment type="caution">
    <text evidence="2">The sequence shown here is derived from an EMBL/GenBank/DDBJ whole genome shotgun (WGS) entry which is preliminary data.</text>
</comment>